<keyword evidence="5" id="KW-1185">Reference proteome</keyword>
<reference evidence="2" key="4">
    <citation type="submission" date="2024-05" db="EMBL/GenBank/DDBJ databases">
        <authorList>
            <person name="Sun Q."/>
            <person name="Zhou Y."/>
        </authorList>
    </citation>
    <scope>NUCLEOTIDE SEQUENCE</scope>
    <source>
        <strain evidence="2">CGMCC 1.15287</strain>
    </source>
</reference>
<dbReference type="AlphaFoldDB" id="A0A7W6P648"/>
<proteinExistence type="predicted"/>
<evidence type="ECO:0000313" key="3">
    <source>
        <dbReference type="EMBL" id="MBB4107559.1"/>
    </source>
</evidence>
<dbReference type="Proteomes" id="UP000642938">
    <property type="component" value="Unassembled WGS sequence"/>
</dbReference>
<dbReference type="InterPro" id="IPR032181">
    <property type="entry name" value="DUF5013"/>
</dbReference>
<dbReference type="Proteomes" id="UP000532273">
    <property type="component" value="Unassembled WGS sequence"/>
</dbReference>
<reference evidence="3 4" key="3">
    <citation type="submission" date="2020-08" db="EMBL/GenBank/DDBJ databases">
        <title>Genomic Encyclopedia of Type Strains, Phase IV (KMG-IV): sequencing the most valuable type-strain genomes for metagenomic binning, comparative biology and taxonomic classification.</title>
        <authorList>
            <person name="Goeker M."/>
        </authorList>
    </citation>
    <scope>NUCLEOTIDE SEQUENCE [LARGE SCALE GENOMIC DNA]</scope>
    <source>
        <strain evidence="3 4">DSM 100774</strain>
    </source>
</reference>
<dbReference type="EMBL" id="JACIEF010000002">
    <property type="protein sequence ID" value="MBB4107559.1"/>
    <property type="molecule type" value="Genomic_DNA"/>
</dbReference>
<dbReference type="PROSITE" id="PS51257">
    <property type="entry name" value="PROKAR_LIPOPROTEIN"/>
    <property type="match status" value="1"/>
</dbReference>
<dbReference type="RefSeq" id="WP_183761754.1">
    <property type="nucleotide sequence ID" value="NZ_BMHZ01000001.1"/>
</dbReference>
<sequence length="525" mass="56232">MNTFYKNHIKIVILFCSFFALTVTFLYSCKQEEYVDEVSSSPGVLKFDYPSLVNAVNIADVTKGDDRITFPVRIALENPANSTFTVNLQPEPQLAISQTVANGAVINFPDFSMPQSVEVRFGTRYVTFNVAVSASAIERNYGKNLVFAITLANPSKSQKLDESKKSVVLTLSTTDVAKIDELHFLSFTAAASNPNQVVTQLTSPNLTANNASFDSNGFLIKAQVDLGGKASRGFKTSVAYNADTLKKLVAKGLLPAGTAILTNAAMDLNDVDLGDYKNSTVVEMRINIDSIFARFPSKVAVAFTLSNPEKYQVNAAKSTLVYLIDPLRIFSDITKVLKNTSQPFKTSTIDPNQGRWGVLSGWLFNAQGNTRQSYSLTNQLNGSYGSFDNNNSTQIAFESGYIAADYGKPGGAPTSPNITNGKIYQTVLLPAGTYKFDANVRGGVTTDNTKGAYSVAAIGTNIPDIAASTTPANFVGRVAINGSGSKSFTFTLNAAATVSMGFVATLSGNQAVNISGVTLTRTLNP</sequence>
<dbReference type="EMBL" id="BMHZ01000001">
    <property type="protein sequence ID" value="GGG98535.1"/>
    <property type="molecule type" value="Genomic_DNA"/>
</dbReference>
<gene>
    <name evidence="2" type="ORF">GCM10007422_10890</name>
    <name evidence="3" type="ORF">GGQ60_001540</name>
</gene>
<evidence type="ECO:0000313" key="4">
    <source>
        <dbReference type="Proteomes" id="UP000532273"/>
    </source>
</evidence>
<comment type="caution">
    <text evidence="3">The sequence shown here is derived from an EMBL/GenBank/DDBJ whole genome shotgun (WGS) entry which is preliminary data.</text>
</comment>
<evidence type="ECO:0000313" key="5">
    <source>
        <dbReference type="Proteomes" id="UP000642938"/>
    </source>
</evidence>
<name>A0A7W6P648_9SPHI</name>
<evidence type="ECO:0000313" key="2">
    <source>
        <dbReference type="EMBL" id="GGG98535.1"/>
    </source>
</evidence>
<protein>
    <recommendedName>
        <fullName evidence="1">DUF5013 domain-containing protein</fullName>
    </recommendedName>
</protein>
<organism evidence="3 4">
    <name type="scientific">Pedobacter zeae</name>
    <dbReference type="NCBI Taxonomy" id="1737356"/>
    <lineage>
        <taxon>Bacteria</taxon>
        <taxon>Pseudomonadati</taxon>
        <taxon>Bacteroidota</taxon>
        <taxon>Sphingobacteriia</taxon>
        <taxon>Sphingobacteriales</taxon>
        <taxon>Sphingobacteriaceae</taxon>
        <taxon>Pedobacter</taxon>
    </lineage>
</organism>
<dbReference type="Pfam" id="PF16405">
    <property type="entry name" value="DUF5013"/>
    <property type="match status" value="1"/>
</dbReference>
<reference evidence="2" key="1">
    <citation type="journal article" date="2014" name="Int. J. Syst. Evol. Microbiol.">
        <title>Complete genome of a new Firmicutes species belonging to the dominant human colonic microbiota ('Ruminococcus bicirculans') reveals two chromosomes and a selective capacity to utilize plant glucans.</title>
        <authorList>
            <consortium name="NISC Comparative Sequencing Program"/>
            <person name="Wegmann U."/>
            <person name="Louis P."/>
            <person name="Goesmann A."/>
            <person name="Henrissat B."/>
            <person name="Duncan S.H."/>
            <person name="Flint H.J."/>
        </authorList>
    </citation>
    <scope>NUCLEOTIDE SEQUENCE</scope>
    <source>
        <strain evidence="2">CGMCC 1.15287</strain>
    </source>
</reference>
<evidence type="ECO:0000259" key="1">
    <source>
        <dbReference type="Pfam" id="PF16405"/>
    </source>
</evidence>
<feature type="domain" description="DUF5013" evidence="1">
    <location>
        <begin position="338"/>
        <end position="501"/>
    </location>
</feature>
<reference evidence="5" key="2">
    <citation type="journal article" date="2019" name="Int. J. Syst. Evol. Microbiol.">
        <title>The Global Catalogue of Microorganisms (GCM) 10K type strain sequencing project: providing services to taxonomists for standard genome sequencing and annotation.</title>
        <authorList>
            <consortium name="The Broad Institute Genomics Platform"/>
            <consortium name="The Broad Institute Genome Sequencing Center for Infectious Disease"/>
            <person name="Wu L."/>
            <person name="Ma J."/>
        </authorList>
    </citation>
    <scope>NUCLEOTIDE SEQUENCE [LARGE SCALE GENOMIC DNA]</scope>
    <source>
        <strain evidence="5">CGMCC 1.15287</strain>
    </source>
</reference>
<accession>A0A7W6P648</accession>